<dbReference type="Pfam" id="PF00447">
    <property type="entry name" value="HSF_DNA-bind"/>
    <property type="match status" value="1"/>
</dbReference>
<feature type="compositionally biased region" description="Low complexity" evidence="10">
    <location>
        <begin position="500"/>
        <end position="517"/>
    </location>
</feature>
<dbReference type="InterPro" id="IPR036388">
    <property type="entry name" value="WH-like_DNA-bd_sf"/>
</dbReference>
<dbReference type="PANTHER" id="PTHR10015">
    <property type="entry name" value="HEAT SHOCK TRANSCRIPTION FACTOR"/>
    <property type="match status" value="1"/>
</dbReference>
<dbReference type="GO" id="GO:0003700">
    <property type="term" value="F:DNA-binding transcription factor activity"/>
    <property type="evidence" value="ECO:0007669"/>
    <property type="project" value="InterPro"/>
</dbReference>
<evidence type="ECO:0000256" key="2">
    <source>
        <dbReference type="ARBA" id="ARBA00006403"/>
    </source>
</evidence>
<accession>A0A1A0H600</accession>
<dbReference type="PANTHER" id="PTHR10015:SF427">
    <property type="entry name" value="HEAT SHOCK FACTOR PROTEIN"/>
    <property type="match status" value="1"/>
</dbReference>
<feature type="region of interest" description="Disordered" evidence="10">
    <location>
        <begin position="361"/>
        <end position="537"/>
    </location>
</feature>
<dbReference type="AlphaFoldDB" id="A0A1A0H600"/>
<evidence type="ECO:0000256" key="1">
    <source>
        <dbReference type="ARBA" id="ARBA00004123"/>
    </source>
</evidence>
<dbReference type="InterPro" id="IPR036390">
    <property type="entry name" value="WH_DNA-bd_sf"/>
</dbReference>
<feature type="compositionally biased region" description="Polar residues" evidence="10">
    <location>
        <begin position="464"/>
        <end position="499"/>
    </location>
</feature>
<sequence length="611" mass="66400">MTRANLRSQSTPGKKNAFVYKLYRMLNDHSISHLIWWSGNPRGSAFQLSPSQEFCEALSKYFKHRNVASFVRQLHMYGFHKVSDSLMTQVELGPMLWEFRHASGKFRQGNESLLSHIKRRLQSSSLRQLTTAMSRKVFPEDLSLHQGNYVVPGAVNNVGEPGDCLQSSLHFFQNSLAQPHQLPPAGLLAAPPLFIPVFSAQHNPNFHDPNSGNVCFQPPGAYSHPMGIPPGSGAMDHVPPASSPQMQYMYGSQWQPVQFGPSPNTAPILPHGISSGHIPYYTHYQTPRPQASIQVHVPVYSPSNSVATHGPGLEPPHPDAIARRRSTISGQSFQTPEIKFSGLRSQVNSTSSTENFRSVADTGIMSGNGASPGQFHETGNNHPRSGDDPLKYNQPCDFPDSRESYSPSFHKDSLESRKLTRGRSFSGSKDESVGNAQITSGSLPNSVSFLPRQEPENFGKLAISGTNETTKTETSPSVSKIHLAQSQQTSHGQNVLGPNSSHSSVSSNDSSIPTTSSGRQLSFGLNSQSGPSSFSTGGSPCADVALISCTQVFPLPSLIENSDQVSIGLGSRSTSGAEGSKMRLSNKTQLPRVEFFLNNPQPTLKRPISDE</sequence>
<dbReference type="Proteomes" id="UP000092555">
    <property type="component" value="Unassembled WGS sequence"/>
</dbReference>
<feature type="compositionally biased region" description="Low complexity" evidence="10">
    <location>
        <begin position="527"/>
        <end position="537"/>
    </location>
</feature>
<feature type="compositionally biased region" description="Basic and acidic residues" evidence="10">
    <location>
        <begin position="399"/>
        <end position="418"/>
    </location>
</feature>
<keyword evidence="4" id="KW-0238">DNA-binding</keyword>
<gene>
    <name evidence="12" type="ORF">METBIDRAFT_221883</name>
</gene>
<organism evidence="12 13">
    <name type="scientific">Metschnikowia bicuspidata var. bicuspidata NRRL YB-4993</name>
    <dbReference type="NCBI Taxonomy" id="869754"/>
    <lineage>
        <taxon>Eukaryota</taxon>
        <taxon>Fungi</taxon>
        <taxon>Dikarya</taxon>
        <taxon>Ascomycota</taxon>
        <taxon>Saccharomycotina</taxon>
        <taxon>Pichiomycetes</taxon>
        <taxon>Metschnikowiaceae</taxon>
        <taxon>Metschnikowia</taxon>
    </lineage>
</organism>
<dbReference type="SUPFAM" id="SSF46785">
    <property type="entry name" value="Winged helix' DNA-binding domain"/>
    <property type="match status" value="1"/>
</dbReference>
<evidence type="ECO:0000256" key="10">
    <source>
        <dbReference type="SAM" id="MobiDB-lite"/>
    </source>
</evidence>
<evidence type="ECO:0000256" key="4">
    <source>
        <dbReference type="ARBA" id="ARBA00023125"/>
    </source>
</evidence>
<keyword evidence="3" id="KW-0805">Transcription regulation</keyword>
<dbReference type="GO" id="GO:0043565">
    <property type="term" value="F:sequence-specific DNA binding"/>
    <property type="evidence" value="ECO:0007669"/>
    <property type="project" value="InterPro"/>
</dbReference>
<evidence type="ECO:0000313" key="13">
    <source>
        <dbReference type="Proteomes" id="UP000092555"/>
    </source>
</evidence>
<keyword evidence="5" id="KW-0804">Transcription</keyword>
<dbReference type="Gene3D" id="1.10.10.10">
    <property type="entry name" value="Winged helix-like DNA-binding domain superfamily/Winged helix DNA-binding domain"/>
    <property type="match status" value="1"/>
</dbReference>
<name>A0A1A0H600_9ASCO</name>
<keyword evidence="6" id="KW-0539">Nucleus</keyword>
<dbReference type="STRING" id="869754.A0A1A0H600"/>
<dbReference type="PROSITE" id="PS00434">
    <property type="entry name" value="HSF_DOMAIN"/>
    <property type="match status" value="1"/>
</dbReference>
<proteinExistence type="inferred from homology"/>
<evidence type="ECO:0000256" key="5">
    <source>
        <dbReference type="ARBA" id="ARBA00023163"/>
    </source>
</evidence>
<comment type="subcellular location">
    <subcellularLocation>
        <location evidence="1">Nucleus</location>
    </subcellularLocation>
</comment>
<dbReference type="FunFam" id="1.10.10.10:FF:000027">
    <property type="entry name" value="Heat shock transcription factor 1"/>
    <property type="match status" value="1"/>
</dbReference>
<dbReference type="GeneID" id="30028123"/>
<dbReference type="GO" id="GO:0005634">
    <property type="term" value="C:nucleus"/>
    <property type="evidence" value="ECO:0007669"/>
    <property type="project" value="UniProtKB-SubCell"/>
</dbReference>
<evidence type="ECO:0000256" key="6">
    <source>
        <dbReference type="ARBA" id="ARBA00023242"/>
    </source>
</evidence>
<evidence type="ECO:0000256" key="7">
    <source>
        <dbReference type="ARBA" id="ARBA00068818"/>
    </source>
</evidence>
<evidence type="ECO:0000313" key="12">
    <source>
        <dbReference type="EMBL" id="OBA19343.1"/>
    </source>
</evidence>
<feature type="domain" description="HSF-type DNA-binding" evidence="11">
    <location>
        <begin position="58"/>
        <end position="82"/>
    </location>
</feature>
<evidence type="ECO:0000259" key="11">
    <source>
        <dbReference type="PROSITE" id="PS00434"/>
    </source>
</evidence>
<reference evidence="12 13" key="1">
    <citation type="submission" date="2016-05" db="EMBL/GenBank/DDBJ databases">
        <title>Comparative genomics of biotechnologically important yeasts.</title>
        <authorList>
            <consortium name="DOE Joint Genome Institute"/>
            <person name="Riley R."/>
            <person name="Haridas S."/>
            <person name="Wolfe K.H."/>
            <person name="Lopes M.R."/>
            <person name="Hittinger C.T."/>
            <person name="Goker M."/>
            <person name="Salamov A."/>
            <person name="Wisecaver J."/>
            <person name="Long T.M."/>
            <person name="Aerts A.L."/>
            <person name="Barry K."/>
            <person name="Choi C."/>
            <person name="Clum A."/>
            <person name="Coughlan A.Y."/>
            <person name="Deshpande S."/>
            <person name="Douglass A.P."/>
            <person name="Hanson S.J."/>
            <person name="Klenk H.-P."/>
            <person name="LaButti K."/>
            <person name="Lapidus A."/>
            <person name="Lindquist E."/>
            <person name="Lipzen A."/>
            <person name="Meier-kolthoff J.P."/>
            <person name="Ohm R.A."/>
            <person name="Otillar R.P."/>
            <person name="Pangilinan J."/>
            <person name="Peng Y."/>
            <person name="Rokas A."/>
            <person name="Rosa C.A."/>
            <person name="Scheuner C."/>
            <person name="Sibirny A.A."/>
            <person name="Slot J.C."/>
            <person name="Stielow J.B."/>
            <person name="Sun H."/>
            <person name="Kurtzman C.P."/>
            <person name="Blackwell M."/>
            <person name="Grigoriev I.V."/>
            <person name="Jeffries T.W."/>
        </authorList>
    </citation>
    <scope>NUCLEOTIDE SEQUENCE [LARGE SCALE GENOMIC DNA]</scope>
    <source>
        <strain evidence="12 13">NRRL YB-4993</strain>
    </source>
</reference>
<dbReference type="PRINTS" id="PR00056">
    <property type="entry name" value="HSFDOMAIN"/>
</dbReference>
<feature type="compositionally biased region" description="Polar residues" evidence="10">
    <location>
        <begin position="434"/>
        <end position="448"/>
    </location>
</feature>
<evidence type="ECO:0000256" key="3">
    <source>
        <dbReference type="ARBA" id="ARBA00023015"/>
    </source>
</evidence>
<keyword evidence="13" id="KW-1185">Reference proteome</keyword>
<comment type="caution">
    <text evidence="12">The sequence shown here is derived from an EMBL/GenBank/DDBJ whole genome shotgun (WGS) entry which is preliminary data.</text>
</comment>
<evidence type="ECO:0000256" key="9">
    <source>
        <dbReference type="RuleBase" id="RU004020"/>
    </source>
</evidence>
<evidence type="ECO:0000256" key="8">
    <source>
        <dbReference type="ARBA" id="ARBA00084017"/>
    </source>
</evidence>
<dbReference type="RefSeq" id="XP_018709875.1">
    <property type="nucleotide sequence ID" value="XM_018855147.1"/>
</dbReference>
<dbReference type="OrthoDB" id="60033at2759"/>
<dbReference type="SMART" id="SM00415">
    <property type="entry name" value="HSF"/>
    <property type="match status" value="1"/>
</dbReference>
<comment type="similarity">
    <text evidence="2 9">Belongs to the HSF family.</text>
</comment>
<dbReference type="EMBL" id="LXTC01000007">
    <property type="protein sequence ID" value="OBA19343.1"/>
    <property type="molecule type" value="Genomic_DNA"/>
</dbReference>
<protein>
    <recommendedName>
        <fullName evidence="7">Heat shock transcription factor</fullName>
    </recommendedName>
    <alternativeName>
        <fullName evidence="8">Heat shock factor protein</fullName>
    </alternativeName>
</protein>
<dbReference type="InterPro" id="IPR000232">
    <property type="entry name" value="HSF_DNA-bd"/>
</dbReference>